<dbReference type="PROSITE" id="PS00411">
    <property type="entry name" value="KINESIN_MOTOR_1"/>
    <property type="match status" value="1"/>
</dbReference>
<feature type="coiled-coil region" evidence="8">
    <location>
        <begin position="2900"/>
        <end position="3009"/>
    </location>
</feature>
<proteinExistence type="inferred from homology"/>
<evidence type="ECO:0000256" key="8">
    <source>
        <dbReference type="SAM" id="Coils"/>
    </source>
</evidence>
<feature type="region of interest" description="Disordered" evidence="9">
    <location>
        <begin position="153"/>
        <end position="181"/>
    </location>
</feature>
<keyword evidence="3 7" id="KW-0067">ATP-binding</keyword>
<feature type="region of interest" description="Disordered" evidence="9">
    <location>
        <begin position="625"/>
        <end position="650"/>
    </location>
</feature>
<feature type="compositionally biased region" description="Polar residues" evidence="9">
    <location>
        <begin position="3022"/>
        <end position="3046"/>
    </location>
</feature>
<dbReference type="PROSITE" id="PS50067">
    <property type="entry name" value="KINESIN_MOTOR_2"/>
    <property type="match status" value="1"/>
</dbReference>
<evidence type="ECO:0000256" key="5">
    <source>
        <dbReference type="ARBA" id="ARBA00023175"/>
    </source>
</evidence>
<feature type="compositionally biased region" description="Polar residues" evidence="9">
    <location>
        <begin position="158"/>
        <end position="178"/>
    </location>
</feature>
<evidence type="ECO:0000256" key="4">
    <source>
        <dbReference type="ARBA" id="ARBA00023054"/>
    </source>
</evidence>
<feature type="coiled-coil region" evidence="8">
    <location>
        <begin position="2361"/>
        <end position="2395"/>
    </location>
</feature>
<keyword evidence="4 8" id="KW-0175">Coiled coil</keyword>
<feature type="region of interest" description="Disordered" evidence="9">
    <location>
        <begin position="3017"/>
        <end position="3046"/>
    </location>
</feature>
<dbReference type="GO" id="GO:0003774">
    <property type="term" value="F:cytoskeletal motor activity"/>
    <property type="evidence" value="ECO:0007669"/>
    <property type="project" value="UniProtKB-UniRule"/>
</dbReference>
<dbReference type="InterPro" id="IPR027417">
    <property type="entry name" value="P-loop_NTPase"/>
</dbReference>
<dbReference type="Pfam" id="PF00225">
    <property type="entry name" value="Kinesin"/>
    <property type="match status" value="1"/>
</dbReference>
<feature type="coiled-coil region" evidence="8">
    <location>
        <begin position="585"/>
        <end position="612"/>
    </location>
</feature>
<dbReference type="InterPro" id="IPR036961">
    <property type="entry name" value="Kinesin_motor_dom_sf"/>
</dbReference>
<feature type="region of interest" description="Disordered" evidence="9">
    <location>
        <begin position="87"/>
        <end position="115"/>
    </location>
</feature>
<feature type="coiled-coil region" evidence="8">
    <location>
        <begin position="1082"/>
        <end position="1180"/>
    </location>
</feature>
<evidence type="ECO:0000313" key="11">
    <source>
        <dbReference type="EMBL" id="KAL2456803.1"/>
    </source>
</evidence>
<feature type="coiled-coil region" evidence="8">
    <location>
        <begin position="1354"/>
        <end position="1388"/>
    </location>
</feature>
<evidence type="ECO:0000256" key="3">
    <source>
        <dbReference type="ARBA" id="ARBA00022840"/>
    </source>
</evidence>
<dbReference type="FunFam" id="3.40.850.10:FF:000033">
    <property type="entry name" value="Kinesin-like protein KIN-12E"/>
    <property type="match status" value="1"/>
</dbReference>
<comment type="caution">
    <text evidence="11">The sequence shown here is derived from an EMBL/GenBank/DDBJ whole genome shotgun (WGS) entry which is preliminary data.</text>
</comment>
<evidence type="ECO:0000313" key="12">
    <source>
        <dbReference type="Proteomes" id="UP001604277"/>
    </source>
</evidence>
<feature type="compositionally biased region" description="Basic and acidic residues" evidence="9">
    <location>
        <begin position="625"/>
        <end position="647"/>
    </location>
</feature>
<dbReference type="PANTHER" id="PTHR37739">
    <property type="entry name" value="KINESIN-LIKE PROTEIN KIN-12D"/>
    <property type="match status" value="1"/>
</dbReference>
<evidence type="ECO:0000256" key="7">
    <source>
        <dbReference type="PROSITE-ProRule" id="PRU00283"/>
    </source>
</evidence>
<keyword evidence="5 7" id="KW-0505">Motor protein</keyword>
<dbReference type="InterPro" id="IPR044986">
    <property type="entry name" value="KIF15/KIN-12"/>
</dbReference>
<keyword evidence="12" id="KW-1185">Reference proteome</keyword>
<reference evidence="12" key="1">
    <citation type="submission" date="2024-07" db="EMBL/GenBank/DDBJ databases">
        <title>Two chromosome-level genome assemblies of Korean endemic species Abeliophyllum distichum and Forsythia ovata (Oleaceae).</title>
        <authorList>
            <person name="Jang H."/>
        </authorList>
    </citation>
    <scope>NUCLEOTIDE SEQUENCE [LARGE SCALE GENOMIC DNA]</scope>
</reference>
<comment type="similarity">
    <text evidence="6">Belongs to the TRAFAC class myosin-kinesin ATPase superfamily. Kinesin family. KIN-12 subfamily.</text>
</comment>
<evidence type="ECO:0000259" key="10">
    <source>
        <dbReference type="PROSITE" id="PS50067"/>
    </source>
</evidence>
<feature type="coiled-coil region" evidence="8">
    <location>
        <begin position="1231"/>
        <end position="1258"/>
    </location>
</feature>
<gene>
    <name evidence="11" type="ORF">Fot_56664</name>
</gene>
<dbReference type="GO" id="GO:0005524">
    <property type="term" value="F:ATP binding"/>
    <property type="evidence" value="ECO:0007669"/>
    <property type="project" value="UniProtKB-UniRule"/>
</dbReference>
<organism evidence="11 12">
    <name type="scientific">Forsythia ovata</name>
    <dbReference type="NCBI Taxonomy" id="205694"/>
    <lineage>
        <taxon>Eukaryota</taxon>
        <taxon>Viridiplantae</taxon>
        <taxon>Streptophyta</taxon>
        <taxon>Embryophyta</taxon>
        <taxon>Tracheophyta</taxon>
        <taxon>Spermatophyta</taxon>
        <taxon>Magnoliopsida</taxon>
        <taxon>eudicotyledons</taxon>
        <taxon>Gunneridae</taxon>
        <taxon>Pentapetalae</taxon>
        <taxon>asterids</taxon>
        <taxon>lamiids</taxon>
        <taxon>Lamiales</taxon>
        <taxon>Oleaceae</taxon>
        <taxon>Forsythieae</taxon>
        <taxon>Forsythia</taxon>
    </lineage>
</organism>
<dbReference type="PANTHER" id="PTHR37739:SF8">
    <property type="entry name" value="KINESIN-LIKE PROTEIN KIN-12D"/>
    <property type="match status" value="1"/>
</dbReference>
<dbReference type="GO" id="GO:0005874">
    <property type="term" value="C:microtubule"/>
    <property type="evidence" value="ECO:0007669"/>
    <property type="project" value="UniProtKB-KW"/>
</dbReference>
<name>A0ABD1P0D9_9LAMI</name>
<feature type="binding site" evidence="7">
    <location>
        <begin position="322"/>
        <end position="329"/>
    </location>
    <ligand>
        <name>ATP</name>
        <dbReference type="ChEBI" id="CHEBI:30616"/>
    </ligand>
</feature>
<feature type="region of interest" description="Disordered" evidence="9">
    <location>
        <begin position="31"/>
        <end position="50"/>
    </location>
</feature>
<feature type="coiled-coil region" evidence="8">
    <location>
        <begin position="2793"/>
        <end position="2869"/>
    </location>
</feature>
<feature type="domain" description="Kinesin motor" evidence="10">
    <location>
        <begin position="241"/>
        <end position="578"/>
    </location>
</feature>
<dbReference type="PRINTS" id="PR00380">
    <property type="entry name" value="KINESINHEAVY"/>
</dbReference>
<keyword evidence="1" id="KW-0493">Microtubule</keyword>
<feature type="coiled-coil region" evidence="8">
    <location>
        <begin position="1531"/>
        <end position="1586"/>
    </location>
</feature>
<dbReference type="Proteomes" id="UP001604277">
    <property type="component" value="Unassembled WGS sequence"/>
</dbReference>
<feature type="coiled-coil region" evidence="8">
    <location>
        <begin position="1658"/>
        <end position="1692"/>
    </location>
</feature>
<dbReference type="Gene3D" id="3.40.850.10">
    <property type="entry name" value="Kinesin motor domain"/>
    <property type="match status" value="1"/>
</dbReference>
<feature type="coiled-coil region" evidence="8">
    <location>
        <begin position="2521"/>
        <end position="2633"/>
    </location>
</feature>
<evidence type="ECO:0000256" key="1">
    <source>
        <dbReference type="ARBA" id="ARBA00022701"/>
    </source>
</evidence>
<feature type="coiled-coil region" evidence="8">
    <location>
        <begin position="2060"/>
        <end position="2248"/>
    </location>
</feature>
<feature type="coiled-coil region" evidence="8">
    <location>
        <begin position="672"/>
        <end position="706"/>
    </location>
</feature>
<feature type="region of interest" description="Disordered" evidence="9">
    <location>
        <begin position="2675"/>
        <end position="2696"/>
    </location>
</feature>
<protein>
    <submittedName>
        <fullName evidence="11">Phragmoplast orienting kinesin 2</fullName>
    </submittedName>
</protein>
<sequence length="3046" mass="347196">MVATLMDITSILHCRCLMLRDFKFLRRNPGKNPNTEEMENVPVNPRDSLGPQIIKDSQRPPLYAIQEPIQISKGGIDKKLSGVKVNKIDRTPNKPKTRNSDSTMPLSTPEKQGPVSKNYFGWAQKSDYSSSSAVESREEGRAVENMNTPRSTRMVGRATSSYSECNSTQSTPTKSISKPPNPGFCLASGSRPPAIGAARTANFAALSKGIPSSCNSATVVNTVEVPHFELKEDPSFWMEHNVQVLIRVRPLNNMEKSTYGYSRCLKQESAQCITWIGQPETPFMFDHVACETIDQETLFRMVGLPMVENCLSGYNSCMFAYGQTGSGKTYTMLGGIEELEVNPSPNRGMTPRIFEFLFARIRAEEEIRRDERLKYNCKCSFLEIYNEQITDLLDPSSTNLMLREDIKQGVYVENLSEFEVQTVGDILQLLSQGSANRKVAATNMNRESSRSHSVFTCVIESRWEKDSTTNFRFARLNLVDLAGSERQKTSGAEGERLKEAANINKSLSTLGHVIMVLVDVAHGRQRHIPYRDSRLTFLLQDSLGGNSKTMMIANVSPSICCASETLNTLKFAQRAKLIQNNAVINEDSSRDVVALQHQIRLLKEELSALKHEKVSRSLSFGPTIDRDASNKYEDGCSERTPEPDHEGNLLGKASKGVLRMSCKQLKSLEATLAGALRREQMAETSIKRLEAEIEHLNRLVSQREEDTRCTKMMLKFREDKIQRMESLLGGLTSADAYLLEENREFSEEIQLLRARVDRNPEVTRFALENIRLLEQVRRFQDFYEEGERDMLLAEVSELRNQLILFLDGNSKQQSHQDTNLASHGVVHTNEENDSLHEELKRTMCELEETRSKLNFTLENNAKLRGDIDELNASLNAIGSATHEHDSSPEFIRESMMEVPTFNGQIKLAKEQEKGQTRYGNLMTHQEDIMDLQLELDIMKIILKEEKSNSSEAVEMAQSLNRELQLSREMILSITQKCEDVQEELQKAKFVIEALESQQILTINEIEELRNSNSNYAELLHKQMLEISSLKEQIHAQEFRDLSSIKHSESNDSPIEVKLKKMHDSLEKAKRLNQWYQSDHSFQASKEEEMDEVRKQVEAETAEVIICLQEELAVLQQVVQDSSMKEMDTRERLVLLQAEMKNLEENLCTRTQENTKLAQMLEDKENQLRNLSEEWERLTNEIKGILTGGHEALKEVSDQLDDISSSFPQKRNLISEQLGRMKTYFLEKEVLIEELNQCLKDAMNNRNDMECMLRSLRGAALVMTETHQQECSEKDREILFLTSELNAKTSVIEELESIIKHGEDQLKNASCCATAAFVIVNRLFELNSNHVNVLNNNEVQLRQVTEMIIQKDAILHNQSSRIDEVEKRNQILKMELQSLEECCARLKLQLSEEQMHAKALWRNLEETEENNILEAREKLVELKSGVSTLKLCMNGYLEQIGGPGEDHALESSFCFPAEDKCQTWTGKGTEQDINHVESCVLEAVRTESSKCSFTANNHMDECIIDGNSSACEWTLKGANGRDTSTIPLKKEIESALQSIQGLQVQMARLHDEKEDVWMSEKRYQKSIEVLMNQVVVLQNSIDNFEAEFELKITDLDDKLMGVEEIVQESCTSWFQLKQLLETELGDAKAVAAQKSIEASCVLEKFEEVQDTMKEADIMINELMIANEVLKLNIHELKEKENTLINERDILTKEVHNLQSSNNLKVLQYEKLEKQYELDTVDMKSLVLELEDIVSQVQTTSTEDCKAIASDFLGMKSQLCESTRLIRSSLEDVWSEIIVKDFAMSVLHLCHMGILLETVTGLNAENGLLHRGLCESNSTISELREHNFRSQRELEMCRILKGKLLANIKKGFDSISSKVDESGELTLKLGSFEKKIQDLQLQEELMLQRSNHMGSELSVLMKELDLSNSNVLASILDQERLLKDKDKLLEYQEENFMMELSAKDFEFLIMSSELKQLALLKADAESAEISSCEVLENFKKDIIFQSIDAASNDLILKEKEIEHALLNKEVEEITRKQQVLLSELDERFSTIARMDTLNKALKQDIQSLKDISHSNTSLKGAFEELMEANRTLLSQLQNLESEQANLLKDIEKKEAALETSSSHISELDQQKGTLQNDISLLEIELCRIQNEAEMKDEELRKMNCLEKENEALQDELTKAKAEYCVLFQDLEDKKAEFESSLKDTNDLDVENHRLRENILSLENHIAKLNEDLNLTRKELQNLQHSQSVVKDELSSKIQGLNEDNAFLRNKLGARENNEYECLNALSSNIVKNVDLMKTLDTVGDKILNSIIEKILVLEDMFQKIVKEVERASNFFEEFEYLENFVTELISTTSCLEIELSRKDDILKGLLFDLSLLQESASNSKDQKDEVAELMASLNALEKDFELKSGELDQAVAEGQKLETQLQEKVAIISALEMDIVKEHETINSLSCKNEELMANVKDALEAKKSMEKELIETSNTNENLRMEVVEMELALAEMNKASELLKSNLDTVTSQRDDLHGKVLTLTDELEIAGAVADENRAIAEEAQEIAETRKIHAEEKDEEVKLLERSIEELECTVNVLEQKVGIVKGEAERQRLEREELELELHAVKQQMQNVKSNDSDMKRQLDEMEKNLQEALQRVQILEREIAARDGEIAQCKAHISELNLHAEAQACEYKQKFKSLEAMLEQVNFEVPATHGTSSSNKLEKNSSKSRGGGSPFKCIGLGLVQQIKSDRDEELSAGRQRVEELEALAASRQKEIFTLKARLAATESMTHDVIRDLLGVKLNMNSYATLMDNQQIHTLIEESRHHDVDAQVKEQEVVKLKQQINEFIKERNGWLEEIERKQSEMVAAQVTLEKLSQKDQLLTTENEMLKVDNINHKKRVMELEAEVKKLSGHQNLQQRIHHHTKIKEENNLLKCKNEDLSIKLRRTEAILSRVKEELARFRASNGLNPDINFDEEQRLDNKLKETEEERLQLAQKLIGLCTSILKAAGLRRPTSEISLSVAEEALEQLKNRVISLEMELQDVKLKNRVSDERSRLSEYRSQTSPVNSRNRVSQTPFLSSLDR</sequence>
<accession>A0ABD1P0D9</accession>
<dbReference type="SMART" id="SM00129">
    <property type="entry name" value="KISc"/>
    <property type="match status" value="1"/>
</dbReference>
<evidence type="ECO:0000256" key="2">
    <source>
        <dbReference type="ARBA" id="ARBA00022741"/>
    </source>
</evidence>
<dbReference type="InterPro" id="IPR019821">
    <property type="entry name" value="Kinesin_motor_CS"/>
</dbReference>
<feature type="compositionally biased region" description="Polar residues" evidence="9">
    <location>
        <begin position="100"/>
        <end position="110"/>
    </location>
</feature>
<feature type="coiled-coil region" evidence="8">
    <location>
        <begin position="2424"/>
        <end position="2479"/>
    </location>
</feature>
<evidence type="ECO:0000256" key="9">
    <source>
        <dbReference type="SAM" id="MobiDB-lite"/>
    </source>
</evidence>
<dbReference type="InterPro" id="IPR001752">
    <property type="entry name" value="Kinesin_motor_dom"/>
</dbReference>
<dbReference type="SUPFAM" id="SSF52540">
    <property type="entry name" value="P-loop containing nucleoside triphosphate hydrolases"/>
    <property type="match status" value="1"/>
</dbReference>
<evidence type="ECO:0000256" key="6">
    <source>
        <dbReference type="ARBA" id="ARBA00034488"/>
    </source>
</evidence>
<dbReference type="EMBL" id="JBFOLJ010000052">
    <property type="protein sequence ID" value="KAL2456803.1"/>
    <property type="molecule type" value="Genomic_DNA"/>
</dbReference>
<keyword evidence="2 7" id="KW-0547">Nucleotide-binding</keyword>
<feature type="coiled-coil region" evidence="8">
    <location>
        <begin position="942"/>
        <end position="1011"/>
    </location>
</feature>